<protein>
    <submittedName>
        <fullName evidence="6">7571_t:CDS:1</fullName>
    </submittedName>
</protein>
<dbReference type="Gene3D" id="3.30.230.120">
    <property type="match status" value="1"/>
</dbReference>
<evidence type="ECO:0000313" key="7">
    <source>
        <dbReference type="Proteomes" id="UP000789739"/>
    </source>
</evidence>
<evidence type="ECO:0000313" key="6">
    <source>
        <dbReference type="EMBL" id="CAG8539564.1"/>
    </source>
</evidence>
<evidence type="ECO:0000256" key="3">
    <source>
        <dbReference type="ARBA" id="ARBA00022777"/>
    </source>
</evidence>
<dbReference type="InterPro" id="IPR036554">
    <property type="entry name" value="GHMP_kinase_C_sf"/>
</dbReference>
<sequence length="371" mass="40897">MMHPISSYSVHKNHDPPPMNVWVVVTAPVRIDLAGGWSDTPPIAYEHGGKVVNLAVKIDGKVGQYIANHLEQRENESDHTNSRQIQSDLYAQKHDVYQEVICETGDLNEQLEKFGGGVEIMARSDVPQGSGLGVSSILAGTLLIALAALRGEVYDSESLVYAVLKVEQMMTTDQVGGLIPGIKYGYSEAKVPLTVSWTQIPISPSFLQSFESRSVLIYTGRSRLAKNLLNTVIERWRVRDAELVKVFDQLTSEAENVVEGLRSESLTKIGTYLSSYNSFKHFLSSPNNEPPTIPALLTFLHPLSHGLALCGAGGGGFLFALLKEGIGIEDVQEIVKRVENDIKGDECMENVDMNVNRVEIDFDEVIAKWEQ</sequence>
<dbReference type="SUPFAM" id="SSF54211">
    <property type="entry name" value="Ribosomal protein S5 domain 2-like"/>
    <property type="match status" value="1"/>
</dbReference>
<dbReference type="InterPro" id="IPR052203">
    <property type="entry name" value="GHMP_Kinase-Related"/>
</dbReference>
<dbReference type="Proteomes" id="UP000789739">
    <property type="component" value="Unassembled WGS sequence"/>
</dbReference>
<feature type="domain" description="GHMP kinase N-terminal" evidence="5">
    <location>
        <begin position="112"/>
        <end position="171"/>
    </location>
</feature>
<accession>A0A9N9FK02</accession>
<dbReference type="PANTHER" id="PTHR32463:SF0">
    <property type="entry name" value="L-FUCOSE KINASE"/>
    <property type="match status" value="1"/>
</dbReference>
<dbReference type="GO" id="GO:0042352">
    <property type="term" value="P:GDP-L-fucose salvage"/>
    <property type="evidence" value="ECO:0007669"/>
    <property type="project" value="TreeGrafter"/>
</dbReference>
<evidence type="ECO:0000259" key="5">
    <source>
        <dbReference type="Pfam" id="PF00288"/>
    </source>
</evidence>
<keyword evidence="2" id="KW-0547">Nucleotide-binding</keyword>
<dbReference type="GO" id="GO:0005524">
    <property type="term" value="F:ATP binding"/>
    <property type="evidence" value="ECO:0007669"/>
    <property type="project" value="UniProtKB-KW"/>
</dbReference>
<reference evidence="6" key="1">
    <citation type="submission" date="2021-06" db="EMBL/GenBank/DDBJ databases">
        <authorList>
            <person name="Kallberg Y."/>
            <person name="Tangrot J."/>
            <person name="Rosling A."/>
        </authorList>
    </citation>
    <scope>NUCLEOTIDE SEQUENCE</scope>
    <source>
        <strain evidence="6">BR232B</strain>
    </source>
</reference>
<dbReference type="EMBL" id="CAJVPI010000474">
    <property type="protein sequence ID" value="CAG8539564.1"/>
    <property type="molecule type" value="Genomic_DNA"/>
</dbReference>
<dbReference type="Pfam" id="PF00288">
    <property type="entry name" value="GHMP_kinases_N"/>
    <property type="match status" value="1"/>
</dbReference>
<dbReference type="AlphaFoldDB" id="A0A9N9FK02"/>
<dbReference type="GO" id="GO:0050201">
    <property type="term" value="F:fucokinase activity"/>
    <property type="evidence" value="ECO:0007669"/>
    <property type="project" value="TreeGrafter"/>
</dbReference>
<name>A0A9N9FK02_9GLOM</name>
<evidence type="ECO:0000256" key="1">
    <source>
        <dbReference type="ARBA" id="ARBA00022679"/>
    </source>
</evidence>
<dbReference type="SUPFAM" id="SSF55060">
    <property type="entry name" value="GHMP Kinase, C-terminal domain"/>
    <property type="match status" value="1"/>
</dbReference>
<dbReference type="OrthoDB" id="271303at2759"/>
<evidence type="ECO:0000256" key="4">
    <source>
        <dbReference type="ARBA" id="ARBA00022840"/>
    </source>
</evidence>
<dbReference type="PANTHER" id="PTHR32463">
    <property type="entry name" value="L-FUCOSE KINASE"/>
    <property type="match status" value="1"/>
</dbReference>
<gene>
    <name evidence="6" type="ORF">PBRASI_LOCUS4517</name>
</gene>
<keyword evidence="4" id="KW-0067">ATP-binding</keyword>
<keyword evidence="3" id="KW-0418">Kinase</keyword>
<keyword evidence="1" id="KW-0808">Transferase</keyword>
<dbReference type="PRINTS" id="PR00960">
    <property type="entry name" value="LMBPPROTEIN"/>
</dbReference>
<comment type="caution">
    <text evidence="6">The sequence shown here is derived from an EMBL/GenBank/DDBJ whole genome shotgun (WGS) entry which is preliminary data.</text>
</comment>
<dbReference type="InterPro" id="IPR020568">
    <property type="entry name" value="Ribosomal_Su5_D2-typ_SF"/>
</dbReference>
<evidence type="ECO:0000256" key="2">
    <source>
        <dbReference type="ARBA" id="ARBA00022741"/>
    </source>
</evidence>
<dbReference type="InterPro" id="IPR001174">
    <property type="entry name" value="HddA/FKP"/>
</dbReference>
<organism evidence="6 7">
    <name type="scientific">Paraglomus brasilianum</name>
    <dbReference type="NCBI Taxonomy" id="144538"/>
    <lineage>
        <taxon>Eukaryota</taxon>
        <taxon>Fungi</taxon>
        <taxon>Fungi incertae sedis</taxon>
        <taxon>Mucoromycota</taxon>
        <taxon>Glomeromycotina</taxon>
        <taxon>Glomeromycetes</taxon>
        <taxon>Paraglomerales</taxon>
        <taxon>Paraglomeraceae</taxon>
        <taxon>Paraglomus</taxon>
    </lineage>
</organism>
<keyword evidence="7" id="KW-1185">Reference proteome</keyword>
<proteinExistence type="predicted"/>
<dbReference type="InterPro" id="IPR006204">
    <property type="entry name" value="GHMP_kinase_N_dom"/>
</dbReference>